<sequence>MDRQYYRARLEKKILLSEPAQCFHLEFSIPELESFDFQPGQFVSFVATDERGKHQMRAYSLASAPRGASFDVCVNRVAGGFFSNLLCDLKPGQEVEFHGPHGMFVLRAPLTDSILIATGTGIAPVRGFVEWLFPEEGESRSEGREIWLVYGTRHASEVYYEDHFERVAAKHANFHYVKTLSRPDESWTGHRGYVQDHVARIVHERRAKHGAVTAPKGADFDIRAYICGLNEMVAANRERLKEMGWDRKQIVFERYD</sequence>
<feature type="domain" description="FAD-binding FR-type" evidence="1">
    <location>
        <begin position="3"/>
        <end position="107"/>
    </location>
</feature>
<dbReference type="STRING" id="240015.ACP_1951"/>
<dbReference type="PRINTS" id="PR00410">
    <property type="entry name" value="PHEHYDRXLASE"/>
</dbReference>
<dbReference type="EMBL" id="CP001472">
    <property type="protein sequence ID" value="ACO32963.1"/>
    <property type="molecule type" value="Genomic_DNA"/>
</dbReference>
<dbReference type="PANTHER" id="PTHR47354:SF5">
    <property type="entry name" value="PROTEIN RFBI"/>
    <property type="match status" value="1"/>
</dbReference>
<dbReference type="AlphaFoldDB" id="C1F8E0"/>
<dbReference type="Gene3D" id="3.40.50.80">
    <property type="entry name" value="Nucleotide-binding domain of ferredoxin-NADP reductase (FNR) module"/>
    <property type="match status" value="1"/>
</dbReference>
<protein>
    <submittedName>
        <fullName evidence="2">Oxidoreductase family protein</fullName>
    </submittedName>
</protein>
<dbReference type="PRINTS" id="PR00371">
    <property type="entry name" value="FPNCR"/>
</dbReference>
<dbReference type="eggNOG" id="COG1018">
    <property type="taxonomic scope" value="Bacteria"/>
</dbReference>
<evidence type="ECO:0000313" key="3">
    <source>
        <dbReference type="Proteomes" id="UP000002207"/>
    </source>
</evidence>
<dbReference type="HOGENOM" id="CLU_003827_7_3_0"/>
<reference evidence="2 3" key="1">
    <citation type="journal article" date="2009" name="Appl. Environ. Microbiol.">
        <title>Three genomes from the phylum Acidobacteria provide insight into the lifestyles of these microorganisms in soils.</title>
        <authorList>
            <person name="Ward N.L."/>
            <person name="Challacombe J.F."/>
            <person name="Janssen P.H."/>
            <person name="Henrissat B."/>
            <person name="Coutinho P.M."/>
            <person name="Wu M."/>
            <person name="Xie G."/>
            <person name="Haft D.H."/>
            <person name="Sait M."/>
            <person name="Badger J."/>
            <person name="Barabote R.D."/>
            <person name="Bradley B."/>
            <person name="Brettin T.S."/>
            <person name="Brinkac L.M."/>
            <person name="Bruce D."/>
            <person name="Creasy T."/>
            <person name="Daugherty S.C."/>
            <person name="Davidsen T.M."/>
            <person name="DeBoy R.T."/>
            <person name="Detter J.C."/>
            <person name="Dodson R.J."/>
            <person name="Durkin A.S."/>
            <person name="Ganapathy A."/>
            <person name="Gwinn-Giglio M."/>
            <person name="Han C.S."/>
            <person name="Khouri H."/>
            <person name="Kiss H."/>
            <person name="Kothari S.P."/>
            <person name="Madupu R."/>
            <person name="Nelson K.E."/>
            <person name="Nelson W.C."/>
            <person name="Paulsen I."/>
            <person name="Penn K."/>
            <person name="Ren Q."/>
            <person name="Rosovitz M.J."/>
            <person name="Selengut J.D."/>
            <person name="Shrivastava S."/>
            <person name="Sullivan S.A."/>
            <person name="Tapia R."/>
            <person name="Thompson L.S."/>
            <person name="Watkins K.L."/>
            <person name="Yang Q."/>
            <person name="Yu C."/>
            <person name="Zafar N."/>
            <person name="Zhou L."/>
            <person name="Kuske C.R."/>
        </authorList>
    </citation>
    <scope>NUCLEOTIDE SEQUENCE [LARGE SCALE GENOMIC DNA]</scope>
    <source>
        <strain evidence="3">ATCC 51196 / DSM 11244 / BCRC 80197 / JCM 7670 / NBRC 15755 / NCIMB 13165 / 161</strain>
    </source>
</reference>
<dbReference type="InterPro" id="IPR039261">
    <property type="entry name" value="FNR_nucleotide-bd"/>
</dbReference>
<dbReference type="PROSITE" id="PS51384">
    <property type="entry name" value="FAD_FR"/>
    <property type="match status" value="1"/>
</dbReference>
<keyword evidence="3" id="KW-1185">Reference proteome</keyword>
<dbReference type="InParanoid" id="C1F8E0"/>
<evidence type="ECO:0000313" key="2">
    <source>
        <dbReference type="EMBL" id="ACO32963.1"/>
    </source>
</evidence>
<dbReference type="InterPro" id="IPR017927">
    <property type="entry name" value="FAD-bd_FR_type"/>
</dbReference>
<dbReference type="Proteomes" id="UP000002207">
    <property type="component" value="Chromosome"/>
</dbReference>
<proteinExistence type="predicted"/>
<dbReference type="InterPro" id="IPR008333">
    <property type="entry name" value="Cbr1-like_FAD-bd_dom"/>
</dbReference>
<dbReference type="Pfam" id="PF00970">
    <property type="entry name" value="FAD_binding_6"/>
    <property type="match status" value="1"/>
</dbReference>
<dbReference type="RefSeq" id="WP_015897062.1">
    <property type="nucleotide sequence ID" value="NC_012483.1"/>
</dbReference>
<gene>
    <name evidence="2" type="ordered locus">ACP_1951</name>
</gene>
<name>C1F8E0_ACIC5</name>
<dbReference type="InterPro" id="IPR001709">
    <property type="entry name" value="Flavoprot_Pyr_Nucl_cyt_Rdtase"/>
</dbReference>
<dbReference type="SUPFAM" id="SSF63380">
    <property type="entry name" value="Riboflavin synthase domain-like"/>
    <property type="match status" value="1"/>
</dbReference>
<dbReference type="InterPro" id="IPR001433">
    <property type="entry name" value="OxRdtase_FAD/NAD-bd"/>
</dbReference>
<dbReference type="InterPro" id="IPR050415">
    <property type="entry name" value="MRET"/>
</dbReference>
<evidence type="ECO:0000259" key="1">
    <source>
        <dbReference type="PROSITE" id="PS51384"/>
    </source>
</evidence>
<dbReference type="InterPro" id="IPR017938">
    <property type="entry name" value="Riboflavin_synthase-like_b-brl"/>
</dbReference>
<dbReference type="Pfam" id="PF00175">
    <property type="entry name" value="NAD_binding_1"/>
    <property type="match status" value="1"/>
</dbReference>
<accession>C1F8E0</accession>
<dbReference type="GO" id="GO:0016491">
    <property type="term" value="F:oxidoreductase activity"/>
    <property type="evidence" value="ECO:0007669"/>
    <property type="project" value="InterPro"/>
</dbReference>
<dbReference type="SUPFAM" id="SSF52343">
    <property type="entry name" value="Ferredoxin reductase-like, C-terminal NADP-linked domain"/>
    <property type="match status" value="1"/>
</dbReference>
<dbReference type="KEGG" id="aca:ACP_1951"/>
<dbReference type="OrthoDB" id="9796486at2"/>
<dbReference type="Gene3D" id="2.40.30.10">
    <property type="entry name" value="Translation factors"/>
    <property type="match status" value="1"/>
</dbReference>
<dbReference type="PANTHER" id="PTHR47354">
    <property type="entry name" value="NADH OXIDOREDUCTASE HCR"/>
    <property type="match status" value="1"/>
</dbReference>
<organism evidence="2 3">
    <name type="scientific">Acidobacterium capsulatum (strain ATCC 51196 / DSM 11244 / BCRC 80197 / JCM 7670 / NBRC 15755 / NCIMB 13165 / 161)</name>
    <dbReference type="NCBI Taxonomy" id="240015"/>
    <lineage>
        <taxon>Bacteria</taxon>
        <taxon>Pseudomonadati</taxon>
        <taxon>Acidobacteriota</taxon>
        <taxon>Terriglobia</taxon>
        <taxon>Terriglobales</taxon>
        <taxon>Acidobacteriaceae</taxon>
        <taxon>Acidobacterium</taxon>
    </lineage>
</organism>